<feature type="domain" description="J" evidence="3">
    <location>
        <begin position="5"/>
        <end position="73"/>
    </location>
</feature>
<keyword evidence="1" id="KW-0235">DNA replication</keyword>
<evidence type="ECO:0000313" key="5">
    <source>
        <dbReference type="Proteomes" id="UP000886890"/>
    </source>
</evidence>
<dbReference type="Proteomes" id="UP000886890">
    <property type="component" value="Unassembled WGS sequence"/>
</dbReference>
<reference evidence="4" key="2">
    <citation type="submission" date="2021-04" db="EMBL/GenBank/DDBJ databases">
        <authorList>
            <person name="Gilroy R."/>
        </authorList>
    </citation>
    <scope>NUCLEOTIDE SEQUENCE</scope>
    <source>
        <strain evidence="4">CHK183-1962</strain>
    </source>
</reference>
<dbReference type="CDD" id="cd06257">
    <property type="entry name" value="DnaJ"/>
    <property type="match status" value="1"/>
</dbReference>
<dbReference type="SUPFAM" id="SSF46565">
    <property type="entry name" value="Chaperone J-domain"/>
    <property type="match status" value="1"/>
</dbReference>
<dbReference type="PROSITE" id="PS50076">
    <property type="entry name" value="DNAJ_2"/>
    <property type="match status" value="1"/>
</dbReference>
<dbReference type="EMBL" id="DXEK01000018">
    <property type="protein sequence ID" value="HIX76226.1"/>
    <property type="molecule type" value="Genomic_DNA"/>
</dbReference>
<dbReference type="InterPro" id="IPR001623">
    <property type="entry name" value="DnaJ_domain"/>
</dbReference>
<dbReference type="AlphaFoldDB" id="A0A9D2BHC7"/>
<evidence type="ECO:0000313" key="4">
    <source>
        <dbReference type="EMBL" id="HIX76226.1"/>
    </source>
</evidence>
<evidence type="ECO:0000256" key="1">
    <source>
        <dbReference type="ARBA" id="ARBA00022705"/>
    </source>
</evidence>
<dbReference type="SMART" id="SM00271">
    <property type="entry name" value="DnaJ"/>
    <property type="match status" value="1"/>
</dbReference>
<accession>A0A9D2BHC7</accession>
<dbReference type="GO" id="GO:0006260">
    <property type="term" value="P:DNA replication"/>
    <property type="evidence" value="ECO:0007669"/>
    <property type="project" value="UniProtKB-KW"/>
</dbReference>
<sequence>MTEREAFRILGLSREDGPEEMKRKYRRMILQAHPDTDLSAEERRTRDAQEINLAYGVLKKYFEGQRKSESGRGREKKSSAGSERTEIWNAEINENAYREREILHEVEDSEGRVMGQICIARGKYLWSVEESFSLFLLSIYRCAGEILEEIDFGKRSPSRSRPAEMKVRAELAYLLAQQFTDSTGLLHEFALEETEDRKKRKIYRIAAMVELSDPSISLRPGDILLPAALRRHRLYLRDASGRELGYLSFPDDRLYYVVIPLFEQRAARVRIQAAGKQPEAGKRASGNYRNLDLWLRLEPQTGGMPENLNLQIERLLKKYRESL</sequence>
<reference evidence="4" key="1">
    <citation type="journal article" date="2021" name="PeerJ">
        <title>Extensive microbial diversity within the chicken gut microbiome revealed by metagenomics and culture.</title>
        <authorList>
            <person name="Gilroy R."/>
            <person name="Ravi A."/>
            <person name="Getino M."/>
            <person name="Pursley I."/>
            <person name="Horton D.L."/>
            <person name="Alikhan N.F."/>
            <person name="Baker D."/>
            <person name="Gharbi K."/>
            <person name="Hall N."/>
            <person name="Watson M."/>
            <person name="Adriaenssens E.M."/>
            <person name="Foster-Nyarko E."/>
            <person name="Jarju S."/>
            <person name="Secka A."/>
            <person name="Antonio M."/>
            <person name="Oren A."/>
            <person name="Chaudhuri R.R."/>
            <person name="La Ragione R."/>
            <person name="Hildebrand F."/>
            <person name="Pallen M.J."/>
        </authorList>
    </citation>
    <scope>NUCLEOTIDE SEQUENCE</scope>
    <source>
        <strain evidence="4">CHK183-1962</strain>
    </source>
</reference>
<name>A0A9D2BHC7_9FIRM</name>
<proteinExistence type="predicted"/>
<evidence type="ECO:0000259" key="3">
    <source>
        <dbReference type="PROSITE" id="PS50076"/>
    </source>
</evidence>
<dbReference type="Pfam" id="PF00226">
    <property type="entry name" value="DnaJ"/>
    <property type="match status" value="1"/>
</dbReference>
<dbReference type="Gene3D" id="1.10.287.110">
    <property type="entry name" value="DnaJ domain"/>
    <property type="match status" value="1"/>
</dbReference>
<feature type="region of interest" description="Disordered" evidence="2">
    <location>
        <begin position="66"/>
        <end position="85"/>
    </location>
</feature>
<organism evidence="4 5">
    <name type="scientific">Candidatus Fusicatenibacter merdavium</name>
    <dbReference type="NCBI Taxonomy" id="2838600"/>
    <lineage>
        <taxon>Bacteria</taxon>
        <taxon>Bacillati</taxon>
        <taxon>Bacillota</taxon>
        <taxon>Clostridia</taxon>
        <taxon>Lachnospirales</taxon>
        <taxon>Lachnospiraceae</taxon>
        <taxon>Fusicatenibacter</taxon>
    </lineage>
</organism>
<comment type="caution">
    <text evidence="4">The sequence shown here is derived from an EMBL/GenBank/DDBJ whole genome shotgun (WGS) entry which is preliminary data.</text>
</comment>
<protein>
    <submittedName>
        <fullName evidence="4">J domain-containing protein</fullName>
    </submittedName>
</protein>
<gene>
    <name evidence="4" type="ORF">H9734_01315</name>
</gene>
<dbReference type="InterPro" id="IPR036869">
    <property type="entry name" value="J_dom_sf"/>
</dbReference>
<evidence type="ECO:0000256" key="2">
    <source>
        <dbReference type="SAM" id="MobiDB-lite"/>
    </source>
</evidence>